<protein>
    <submittedName>
        <fullName evidence="1">Uncharacterized protein</fullName>
    </submittedName>
</protein>
<evidence type="ECO:0000313" key="2">
    <source>
        <dbReference type="Proteomes" id="UP001054945"/>
    </source>
</evidence>
<keyword evidence="2" id="KW-1185">Reference proteome</keyword>
<reference evidence="1 2" key="1">
    <citation type="submission" date="2021-06" db="EMBL/GenBank/DDBJ databases">
        <title>Caerostris extrusa draft genome.</title>
        <authorList>
            <person name="Kono N."/>
            <person name="Arakawa K."/>
        </authorList>
    </citation>
    <scope>NUCLEOTIDE SEQUENCE [LARGE SCALE GENOMIC DNA]</scope>
</reference>
<dbReference type="EMBL" id="BPLR01004606">
    <property type="protein sequence ID" value="GIX96076.1"/>
    <property type="molecule type" value="Genomic_DNA"/>
</dbReference>
<accession>A0AAV4PG78</accession>
<organism evidence="1 2">
    <name type="scientific">Caerostris extrusa</name>
    <name type="common">Bark spider</name>
    <name type="synonym">Caerostris bankana</name>
    <dbReference type="NCBI Taxonomy" id="172846"/>
    <lineage>
        <taxon>Eukaryota</taxon>
        <taxon>Metazoa</taxon>
        <taxon>Ecdysozoa</taxon>
        <taxon>Arthropoda</taxon>
        <taxon>Chelicerata</taxon>
        <taxon>Arachnida</taxon>
        <taxon>Araneae</taxon>
        <taxon>Araneomorphae</taxon>
        <taxon>Entelegynae</taxon>
        <taxon>Araneoidea</taxon>
        <taxon>Araneidae</taxon>
        <taxon>Caerostris</taxon>
    </lineage>
</organism>
<dbReference type="AlphaFoldDB" id="A0AAV4PG78"/>
<gene>
    <name evidence="1" type="ORF">CEXT_378441</name>
</gene>
<comment type="caution">
    <text evidence="1">The sequence shown here is derived from an EMBL/GenBank/DDBJ whole genome shotgun (WGS) entry which is preliminary data.</text>
</comment>
<name>A0AAV4PG78_CAEEX</name>
<sequence>MNIQQRQGVKHNFASIQHSFLCKHSRMRSSYSTIRECLLICEKRRDDSFHAELRSAQNAPAIVCEELMMVDLSSSQALFKEVPLCETPF</sequence>
<dbReference type="Proteomes" id="UP001054945">
    <property type="component" value="Unassembled WGS sequence"/>
</dbReference>
<evidence type="ECO:0000313" key="1">
    <source>
        <dbReference type="EMBL" id="GIX96076.1"/>
    </source>
</evidence>
<proteinExistence type="predicted"/>